<sequence length="92" mass="9979">MKQKGDLGSISFGPTPQLLGSANANDLGPVRNLRKIRNLCLFLHGSIYKNPSLLTDLGIGFLRIFGSSAELGHVVSQPVMEMRKLTNNGEVK</sequence>
<gene>
    <name evidence="2" type="ORF">RND71_040879</name>
</gene>
<reference evidence="2" key="1">
    <citation type="submission" date="2023-12" db="EMBL/GenBank/DDBJ databases">
        <title>Genome assembly of Anisodus tanguticus.</title>
        <authorList>
            <person name="Wang Y.-J."/>
        </authorList>
    </citation>
    <scope>NUCLEOTIDE SEQUENCE</scope>
    <source>
        <strain evidence="2">KB-2021</strain>
        <tissue evidence="2">Leaf</tissue>
    </source>
</reference>
<protein>
    <submittedName>
        <fullName evidence="2">Uncharacterized protein</fullName>
    </submittedName>
</protein>
<organism evidence="2 3">
    <name type="scientific">Anisodus tanguticus</name>
    <dbReference type="NCBI Taxonomy" id="243964"/>
    <lineage>
        <taxon>Eukaryota</taxon>
        <taxon>Viridiplantae</taxon>
        <taxon>Streptophyta</taxon>
        <taxon>Embryophyta</taxon>
        <taxon>Tracheophyta</taxon>
        <taxon>Spermatophyta</taxon>
        <taxon>Magnoliopsida</taxon>
        <taxon>eudicotyledons</taxon>
        <taxon>Gunneridae</taxon>
        <taxon>Pentapetalae</taxon>
        <taxon>asterids</taxon>
        <taxon>lamiids</taxon>
        <taxon>Solanales</taxon>
        <taxon>Solanaceae</taxon>
        <taxon>Solanoideae</taxon>
        <taxon>Hyoscyameae</taxon>
        <taxon>Anisodus</taxon>
    </lineage>
</organism>
<feature type="compositionally biased region" description="Polar residues" evidence="1">
    <location>
        <begin position="12"/>
        <end position="21"/>
    </location>
</feature>
<name>A0AAE1QWC7_9SOLA</name>
<proteinExistence type="predicted"/>
<dbReference type="AlphaFoldDB" id="A0AAE1QWC7"/>
<comment type="caution">
    <text evidence="2">The sequence shown here is derived from an EMBL/GenBank/DDBJ whole genome shotgun (WGS) entry which is preliminary data.</text>
</comment>
<feature type="region of interest" description="Disordered" evidence="1">
    <location>
        <begin position="1"/>
        <end position="21"/>
    </location>
</feature>
<dbReference type="EMBL" id="JAVYJV010000023">
    <property type="protein sequence ID" value="KAK4339417.1"/>
    <property type="molecule type" value="Genomic_DNA"/>
</dbReference>
<evidence type="ECO:0000313" key="3">
    <source>
        <dbReference type="Proteomes" id="UP001291623"/>
    </source>
</evidence>
<evidence type="ECO:0000313" key="2">
    <source>
        <dbReference type="EMBL" id="KAK4339417.1"/>
    </source>
</evidence>
<keyword evidence="3" id="KW-1185">Reference proteome</keyword>
<dbReference type="Proteomes" id="UP001291623">
    <property type="component" value="Unassembled WGS sequence"/>
</dbReference>
<accession>A0AAE1QWC7</accession>
<evidence type="ECO:0000256" key="1">
    <source>
        <dbReference type="SAM" id="MobiDB-lite"/>
    </source>
</evidence>